<feature type="compositionally biased region" description="Polar residues" evidence="2">
    <location>
        <begin position="1"/>
        <end position="15"/>
    </location>
</feature>
<evidence type="ECO:0000313" key="4">
    <source>
        <dbReference type="Proteomes" id="UP000886523"/>
    </source>
</evidence>
<dbReference type="Proteomes" id="UP000886523">
    <property type="component" value="Unassembled WGS sequence"/>
</dbReference>
<dbReference type="PANTHER" id="PTHR16967">
    <property type="entry name" value="LEYDIG CELL TUMOR 10 KDA PROTEIN HOMOLOG"/>
    <property type="match status" value="1"/>
</dbReference>
<sequence length="88" mass="9301">MVQGTTKLGQKKTSGGRSGAAKDMKKGRRVIAPKAPAAVQHHLIRKNLSAKINNSIEKQMVAAASSGKLTIMKHVAGDTRPESLVSLL</sequence>
<feature type="region of interest" description="Disordered" evidence="2">
    <location>
        <begin position="1"/>
        <end position="27"/>
    </location>
</feature>
<evidence type="ECO:0000313" key="3">
    <source>
        <dbReference type="EMBL" id="KAF9519639.1"/>
    </source>
</evidence>
<gene>
    <name evidence="3" type="ORF">BS47DRAFT_1288080</name>
</gene>
<organism evidence="3 4">
    <name type="scientific">Hydnum rufescens UP504</name>
    <dbReference type="NCBI Taxonomy" id="1448309"/>
    <lineage>
        <taxon>Eukaryota</taxon>
        <taxon>Fungi</taxon>
        <taxon>Dikarya</taxon>
        <taxon>Basidiomycota</taxon>
        <taxon>Agaricomycotina</taxon>
        <taxon>Agaricomycetes</taxon>
        <taxon>Cantharellales</taxon>
        <taxon>Hydnaceae</taxon>
        <taxon>Hydnum</taxon>
    </lineage>
</organism>
<comment type="similarity">
    <text evidence="1">Belongs to the UPF0390 family.</text>
</comment>
<reference evidence="3" key="1">
    <citation type="journal article" date="2020" name="Nat. Commun.">
        <title>Large-scale genome sequencing of mycorrhizal fungi provides insights into the early evolution of symbiotic traits.</title>
        <authorList>
            <person name="Miyauchi S."/>
            <person name="Kiss E."/>
            <person name="Kuo A."/>
            <person name="Drula E."/>
            <person name="Kohler A."/>
            <person name="Sanchez-Garcia M."/>
            <person name="Morin E."/>
            <person name="Andreopoulos B."/>
            <person name="Barry K.W."/>
            <person name="Bonito G."/>
            <person name="Buee M."/>
            <person name="Carver A."/>
            <person name="Chen C."/>
            <person name="Cichocki N."/>
            <person name="Clum A."/>
            <person name="Culley D."/>
            <person name="Crous P.W."/>
            <person name="Fauchery L."/>
            <person name="Girlanda M."/>
            <person name="Hayes R.D."/>
            <person name="Keri Z."/>
            <person name="LaButti K."/>
            <person name="Lipzen A."/>
            <person name="Lombard V."/>
            <person name="Magnuson J."/>
            <person name="Maillard F."/>
            <person name="Murat C."/>
            <person name="Nolan M."/>
            <person name="Ohm R.A."/>
            <person name="Pangilinan J."/>
            <person name="Pereira M.F."/>
            <person name="Perotto S."/>
            <person name="Peter M."/>
            <person name="Pfister S."/>
            <person name="Riley R."/>
            <person name="Sitrit Y."/>
            <person name="Stielow J.B."/>
            <person name="Szollosi G."/>
            <person name="Zifcakova L."/>
            <person name="Stursova M."/>
            <person name="Spatafora J.W."/>
            <person name="Tedersoo L."/>
            <person name="Vaario L.M."/>
            <person name="Yamada A."/>
            <person name="Yan M."/>
            <person name="Wang P."/>
            <person name="Xu J."/>
            <person name="Bruns T."/>
            <person name="Baldrian P."/>
            <person name="Vilgalys R."/>
            <person name="Dunand C."/>
            <person name="Henrissat B."/>
            <person name="Grigoriev I.V."/>
            <person name="Hibbett D."/>
            <person name="Nagy L.G."/>
            <person name="Martin F.M."/>
        </authorList>
    </citation>
    <scope>NUCLEOTIDE SEQUENCE</scope>
    <source>
        <strain evidence="3">UP504</strain>
    </source>
</reference>
<keyword evidence="4" id="KW-1185">Reference proteome</keyword>
<dbReference type="EMBL" id="MU128916">
    <property type="protein sequence ID" value="KAF9519639.1"/>
    <property type="molecule type" value="Genomic_DNA"/>
</dbReference>
<dbReference type="AlphaFoldDB" id="A0A9P6E1K1"/>
<dbReference type="PANTHER" id="PTHR16967:SF1">
    <property type="entry name" value="LEYDIG CELL TUMOR 10 KDA PROTEIN HOMOLOG"/>
    <property type="match status" value="1"/>
</dbReference>
<dbReference type="Pfam" id="PF09495">
    <property type="entry name" value="DUF2462"/>
    <property type="match status" value="1"/>
</dbReference>
<comment type="caution">
    <text evidence="3">The sequence shown here is derived from an EMBL/GenBank/DDBJ whole genome shotgun (WGS) entry which is preliminary data.</text>
</comment>
<evidence type="ECO:0000256" key="1">
    <source>
        <dbReference type="ARBA" id="ARBA00006802"/>
    </source>
</evidence>
<name>A0A9P6E1K1_9AGAM</name>
<evidence type="ECO:0000256" key="2">
    <source>
        <dbReference type="SAM" id="MobiDB-lite"/>
    </source>
</evidence>
<dbReference type="InterPro" id="IPR019034">
    <property type="entry name" value="UPF0390"/>
</dbReference>
<protein>
    <submittedName>
        <fullName evidence="3">Uncharacterized protein</fullName>
    </submittedName>
</protein>
<dbReference type="OrthoDB" id="5239630at2759"/>
<accession>A0A9P6E1K1</accession>
<proteinExistence type="inferred from homology"/>